<protein>
    <recommendedName>
        <fullName evidence="3">Lipocalin-like domain-containing protein</fullName>
    </recommendedName>
</protein>
<dbReference type="VEuPathDB" id="FungiDB:PV06_06826"/>
<dbReference type="Gene3D" id="2.40.128.20">
    <property type="match status" value="1"/>
</dbReference>
<gene>
    <name evidence="1" type="ORF">PV06_06826</name>
</gene>
<dbReference type="Proteomes" id="UP000053342">
    <property type="component" value="Unassembled WGS sequence"/>
</dbReference>
<organism evidence="1 2">
    <name type="scientific">Exophiala oligosperma</name>
    <dbReference type="NCBI Taxonomy" id="215243"/>
    <lineage>
        <taxon>Eukaryota</taxon>
        <taxon>Fungi</taxon>
        <taxon>Dikarya</taxon>
        <taxon>Ascomycota</taxon>
        <taxon>Pezizomycotina</taxon>
        <taxon>Eurotiomycetes</taxon>
        <taxon>Chaetothyriomycetidae</taxon>
        <taxon>Chaetothyriales</taxon>
        <taxon>Herpotrichiellaceae</taxon>
        <taxon>Exophiala</taxon>
    </lineage>
</organism>
<dbReference type="RefSeq" id="XP_016261469.1">
    <property type="nucleotide sequence ID" value="XM_016407989.1"/>
</dbReference>
<sequence length="193" mass="22094">MTNTTTTTNNTRLNFRAPSTTAATIANDDNYTNFDLPPSSFLHGKWYVTHSTLPMWKSNRDVTITYTPLENNVDVLDDLVEYRPKNNPRKRKTVQGYDTPSADVSAAYGWRGKGWLKIASSKWQVLGYGEEDQAWCVTYFEKTLFTPAGIDVYSRRKEGLSEDMLRRIRKEIENIKDGNVQTLAGLLFEIEHT</sequence>
<evidence type="ECO:0008006" key="3">
    <source>
        <dbReference type="Google" id="ProtNLM"/>
    </source>
</evidence>
<dbReference type="InterPro" id="IPR012674">
    <property type="entry name" value="Calycin"/>
</dbReference>
<dbReference type="EMBL" id="KN847337">
    <property type="protein sequence ID" value="KIW41253.1"/>
    <property type="molecule type" value="Genomic_DNA"/>
</dbReference>
<dbReference type="GeneID" id="27358900"/>
<name>A0A0D2DDW3_9EURO</name>
<evidence type="ECO:0000313" key="2">
    <source>
        <dbReference type="Proteomes" id="UP000053342"/>
    </source>
</evidence>
<dbReference type="HOGENOM" id="CLU_094640_0_0_1"/>
<accession>A0A0D2DDW3</accession>
<keyword evidence="2" id="KW-1185">Reference proteome</keyword>
<proteinExistence type="predicted"/>
<dbReference type="AlphaFoldDB" id="A0A0D2DDW3"/>
<dbReference type="SUPFAM" id="SSF50814">
    <property type="entry name" value="Lipocalins"/>
    <property type="match status" value="1"/>
</dbReference>
<evidence type="ECO:0000313" key="1">
    <source>
        <dbReference type="EMBL" id="KIW41253.1"/>
    </source>
</evidence>
<dbReference type="STRING" id="215243.A0A0D2DDW3"/>
<reference evidence="1 2" key="1">
    <citation type="submission" date="2015-01" db="EMBL/GenBank/DDBJ databases">
        <title>The Genome Sequence of Exophiala oligosperma CBS72588.</title>
        <authorList>
            <consortium name="The Broad Institute Genomics Platform"/>
            <person name="Cuomo C."/>
            <person name="de Hoog S."/>
            <person name="Gorbushina A."/>
            <person name="Stielow B."/>
            <person name="Teixiera M."/>
            <person name="Abouelleil A."/>
            <person name="Chapman S.B."/>
            <person name="Priest M."/>
            <person name="Young S.K."/>
            <person name="Wortman J."/>
            <person name="Nusbaum C."/>
            <person name="Birren B."/>
        </authorList>
    </citation>
    <scope>NUCLEOTIDE SEQUENCE [LARGE SCALE GENOMIC DNA]</scope>
    <source>
        <strain evidence="1 2">CBS 72588</strain>
    </source>
</reference>
<dbReference type="OrthoDB" id="9975758at2759"/>